<protein>
    <submittedName>
        <fullName evidence="2">O-acetylhomoserine lyase</fullName>
    </submittedName>
</protein>
<keyword evidence="2" id="KW-0456">Lyase</keyword>
<accession>R9P7X4</accession>
<dbReference type="Proteomes" id="UP000014071">
    <property type="component" value="Unassembled WGS sequence"/>
</dbReference>
<dbReference type="GeneID" id="24110369"/>
<name>R9P7X4_PSEHS</name>
<evidence type="ECO:0000256" key="1">
    <source>
        <dbReference type="SAM" id="MobiDB-lite"/>
    </source>
</evidence>
<feature type="region of interest" description="Disordered" evidence="1">
    <location>
        <begin position="55"/>
        <end position="79"/>
    </location>
</feature>
<keyword evidence="3" id="KW-1185">Reference proteome</keyword>
<dbReference type="HOGENOM" id="CLU_2278683_0_0_1"/>
<proteinExistence type="predicted"/>
<sequence length="102" mass="11798">MSRWTSKRGERHLAQKPTLHPLRFGRVWLVVQHRILNLRSVGSANYHKLSQQLLRGRSKSKLRSSNEAQKGPYGLQAKTWPKVTQKTNTKLTHRHTTLKPAP</sequence>
<gene>
    <name evidence="2" type="ORF">PHSY_005089</name>
</gene>
<evidence type="ECO:0000313" key="2">
    <source>
        <dbReference type="EMBL" id="GAC97503.1"/>
    </source>
</evidence>
<reference evidence="3" key="1">
    <citation type="journal article" date="2013" name="Genome Announc.">
        <title>Draft genome sequence of the basidiomycetous yeast-like fungus Pseudozyma hubeiensis SY62, which produces an abundant amount of the biosurfactant mannosylerythritol lipids.</title>
        <authorList>
            <person name="Konishi M."/>
            <person name="Hatada Y."/>
            <person name="Horiuchi J."/>
        </authorList>
    </citation>
    <scope>NUCLEOTIDE SEQUENCE [LARGE SCALE GENOMIC DNA]</scope>
    <source>
        <strain evidence="3">SY62</strain>
    </source>
</reference>
<organism evidence="2 3">
    <name type="scientific">Pseudozyma hubeiensis (strain SY62)</name>
    <name type="common">Yeast</name>
    <dbReference type="NCBI Taxonomy" id="1305764"/>
    <lineage>
        <taxon>Eukaryota</taxon>
        <taxon>Fungi</taxon>
        <taxon>Dikarya</taxon>
        <taxon>Basidiomycota</taxon>
        <taxon>Ustilaginomycotina</taxon>
        <taxon>Ustilaginomycetes</taxon>
        <taxon>Ustilaginales</taxon>
        <taxon>Ustilaginaceae</taxon>
        <taxon>Pseudozyma</taxon>
    </lineage>
</organism>
<dbReference type="EMBL" id="DF238810">
    <property type="protein sequence ID" value="GAC97503.1"/>
    <property type="molecule type" value="Genomic_DNA"/>
</dbReference>
<dbReference type="RefSeq" id="XP_012191090.1">
    <property type="nucleotide sequence ID" value="XM_012335700.1"/>
</dbReference>
<dbReference type="GO" id="GO:0016829">
    <property type="term" value="F:lyase activity"/>
    <property type="evidence" value="ECO:0007669"/>
    <property type="project" value="UniProtKB-KW"/>
</dbReference>
<dbReference type="AlphaFoldDB" id="R9P7X4"/>
<evidence type="ECO:0000313" key="3">
    <source>
        <dbReference type="Proteomes" id="UP000014071"/>
    </source>
</evidence>